<feature type="transmembrane region" description="Helical" evidence="1">
    <location>
        <begin position="209"/>
        <end position="232"/>
    </location>
</feature>
<keyword evidence="1" id="KW-1133">Transmembrane helix</keyword>
<dbReference type="OrthoDB" id="419711at2759"/>
<keyword evidence="3" id="KW-1185">Reference proteome</keyword>
<proteinExistence type="predicted"/>
<evidence type="ECO:0000313" key="2">
    <source>
        <dbReference type="EMBL" id="CAA7405873.1"/>
    </source>
</evidence>
<dbReference type="PANTHER" id="PTHR12242">
    <property type="entry name" value="OS02G0130600 PROTEIN-RELATED"/>
    <property type="match status" value="1"/>
</dbReference>
<evidence type="ECO:0000313" key="3">
    <source>
        <dbReference type="Proteomes" id="UP000663760"/>
    </source>
</evidence>
<evidence type="ECO:0000256" key="1">
    <source>
        <dbReference type="SAM" id="Phobius"/>
    </source>
</evidence>
<organism evidence="2 3">
    <name type="scientific">Spirodela intermedia</name>
    <name type="common">Intermediate duckweed</name>
    <dbReference type="NCBI Taxonomy" id="51605"/>
    <lineage>
        <taxon>Eukaryota</taxon>
        <taxon>Viridiplantae</taxon>
        <taxon>Streptophyta</taxon>
        <taxon>Embryophyta</taxon>
        <taxon>Tracheophyta</taxon>
        <taxon>Spermatophyta</taxon>
        <taxon>Magnoliopsida</taxon>
        <taxon>Liliopsida</taxon>
        <taxon>Araceae</taxon>
        <taxon>Lemnoideae</taxon>
        <taxon>Spirodela</taxon>
    </lineage>
</organism>
<feature type="transmembrane region" description="Helical" evidence="1">
    <location>
        <begin position="244"/>
        <end position="269"/>
    </location>
</feature>
<gene>
    <name evidence="2" type="ORF">SI8410_12016551</name>
</gene>
<sequence>MGEGGGEEGDWLRWQVPVCGLIFLIPAAVAGAVAYRTRRNRPRATALWVPCWRGLPPAWLLGFRVVVFVAMSYVLSRIVLGSVFSAFYFYTQWTFSLVIFYFALGAAISAHGCWISSKRASSMSEERTGCLESYMDLEGDKSEAHIQVTDTTSRTIESPSSLDFEENREKAGFWGCAMQVVYQTSAGAVMMTDIVFWCLIVPFLSDERFALNLLMGSMHSLNLVFLLLDTALNRMPFPWFGMAYFVLWSCLYVTFQWILHACGFTWWPYPFLELATPWAPLWYFCMALVHIPCYVFYYLVVKAKDSLFSKWFPNSYIRSSELAGANLKNGLSRVK</sequence>
<feature type="transmembrane region" description="Helical" evidence="1">
    <location>
        <begin position="281"/>
        <end position="300"/>
    </location>
</feature>
<keyword evidence="1" id="KW-0472">Membrane</keyword>
<feature type="transmembrane region" description="Helical" evidence="1">
    <location>
        <begin position="95"/>
        <end position="115"/>
    </location>
</feature>
<feature type="transmembrane region" description="Helical" evidence="1">
    <location>
        <begin position="65"/>
        <end position="89"/>
    </location>
</feature>
<accession>A0A7I8L772</accession>
<keyword evidence="1" id="KW-0812">Transmembrane</keyword>
<dbReference type="GO" id="GO:0016020">
    <property type="term" value="C:membrane"/>
    <property type="evidence" value="ECO:0007669"/>
    <property type="project" value="TreeGrafter"/>
</dbReference>
<feature type="transmembrane region" description="Helical" evidence="1">
    <location>
        <begin position="180"/>
        <end position="203"/>
    </location>
</feature>
<dbReference type="PANTHER" id="PTHR12242:SF6">
    <property type="entry name" value="PROTEIN ROLLING PROTEIN"/>
    <property type="match status" value="1"/>
</dbReference>
<reference evidence="2" key="1">
    <citation type="submission" date="2020-02" db="EMBL/GenBank/DDBJ databases">
        <authorList>
            <person name="Scholz U."/>
            <person name="Mascher M."/>
            <person name="Fiebig A."/>
        </authorList>
    </citation>
    <scope>NUCLEOTIDE SEQUENCE</scope>
</reference>
<feature type="transmembrane region" description="Helical" evidence="1">
    <location>
        <begin position="12"/>
        <end position="35"/>
    </location>
</feature>
<dbReference type="EMBL" id="LR746275">
    <property type="protein sequence ID" value="CAA7405873.1"/>
    <property type="molecule type" value="Genomic_DNA"/>
</dbReference>
<protein>
    <submittedName>
        <fullName evidence="2">Uncharacterized protein</fullName>
    </submittedName>
</protein>
<dbReference type="Proteomes" id="UP000663760">
    <property type="component" value="Chromosome 12"/>
</dbReference>
<name>A0A7I8L772_SPIIN</name>
<dbReference type="AlphaFoldDB" id="A0A7I8L772"/>